<dbReference type="RefSeq" id="WP_100258198.1">
    <property type="nucleotide sequence ID" value="NZ_CP011797.1"/>
</dbReference>
<dbReference type="Proteomes" id="UP000229757">
    <property type="component" value="Chromosome"/>
</dbReference>
<dbReference type="InterPro" id="IPR016164">
    <property type="entry name" value="FAD-linked_Oxase-like_C"/>
</dbReference>
<evidence type="ECO:0000256" key="1">
    <source>
        <dbReference type="ARBA" id="ARBA00001974"/>
    </source>
</evidence>
<keyword evidence="5 7" id="KW-0560">Oxidoreductase</keyword>
<dbReference type="Pfam" id="PF01565">
    <property type="entry name" value="FAD_binding_4"/>
    <property type="match status" value="1"/>
</dbReference>
<keyword evidence="8" id="KW-1185">Reference proteome</keyword>
<evidence type="ECO:0000313" key="7">
    <source>
        <dbReference type="EMBL" id="ATX77977.1"/>
    </source>
</evidence>
<evidence type="ECO:0000256" key="5">
    <source>
        <dbReference type="ARBA" id="ARBA00023002"/>
    </source>
</evidence>
<dbReference type="GO" id="GO:0071949">
    <property type="term" value="F:FAD binding"/>
    <property type="evidence" value="ECO:0007669"/>
    <property type="project" value="InterPro"/>
</dbReference>
<dbReference type="SUPFAM" id="SSF55103">
    <property type="entry name" value="FAD-linked oxidases, C-terminal domain"/>
    <property type="match status" value="1"/>
</dbReference>
<dbReference type="KEGG" id="rfo:REIFOR_02856"/>
<evidence type="ECO:0000256" key="2">
    <source>
        <dbReference type="ARBA" id="ARBA00008000"/>
    </source>
</evidence>
<dbReference type="PANTHER" id="PTHR43716">
    <property type="entry name" value="D-2-HYDROXYGLUTARATE DEHYDROGENASE, MITOCHONDRIAL"/>
    <property type="match status" value="1"/>
</dbReference>
<dbReference type="Gene3D" id="3.30.465.10">
    <property type="match status" value="1"/>
</dbReference>
<dbReference type="InterPro" id="IPR004113">
    <property type="entry name" value="FAD-bd_oxidored_4_C"/>
</dbReference>
<comment type="similarity">
    <text evidence="2">Belongs to the FAD-binding oxidoreductase/transferase type 4 family.</text>
</comment>
<evidence type="ECO:0000259" key="6">
    <source>
        <dbReference type="PROSITE" id="PS51387"/>
    </source>
</evidence>
<dbReference type="InterPro" id="IPR016169">
    <property type="entry name" value="FAD-bd_PCMH_sub2"/>
</dbReference>
<proteinExistence type="inferred from homology"/>
<dbReference type="SUPFAM" id="SSF56176">
    <property type="entry name" value="FAD-binding/transporter-associated domain-like"/>
    <property type="match status" value="1"/>
</dbReference>
<dbReference type="FunFam" id="1.10.45.10:FF:000001">
    <property type="entry name" value="D-lactate dehydrogenase mitochondrial"/>
    <property type="match status" value="1"/>
</dbReference>
<accession>A0A2K8KTC1</accession>
<dbReference type="Gene3D" id="3.30.43.10">
    <property type="entry name" value="Uridine Diphospho-n-acetylenolpyruvylglucosamine Reductase, domain 2"/>
    <property type="match status" value="1"/>
</dbReference>
<comment type="cofactor">
    <cofactor evidence="1">
        <name>FAD</name>
        <dbReference type="ChEBI" id="CHEBI:57692"/>
    </cofactor>
</comment>
<protein>
    <submittedName>
        <fullName evidence="7">FAD-linked oxidase, putative vanillyl-alcohol oxidase, AA4 family</fullName>
        <ecNumber evidence="7">1.1.3.38</ecNumber>
    </submittedName>
</protein>
<evidence type="ECO:0000256" key="3">
    <source>
        <dbReference type="ARBA" id="ARBA00022630"/>
    </source>
</evidence>
<dbReference type="GO" id="GO:0018465">
    <property type="term" value="F:vanillyl-alcohol oxidase activity"/>
    <property type="evidence" value="ECO:0007669"/>
    <property type="project" value="UniProtKB-EC"/>
</dbReference>
<reference evidence="7 8" key="1">
    <citation type="journal article" date="2017" name="Environ. Microbiol.">
        <title>Genomic and physiological analyses of 'Reinekea forsetii' reveal a versatile opportunistic lifestyle during spring algae blooms.</title>
        <authorList>
            <person name="Avci B."/>
            <person name="Hahnke R.L."/>
            <person name="Chafee M."/>
            <person name="Fischer T."/>
            <person name="Gruber-Vodicka H."/>
            <person name="Tegetmeyer H.E."/>
            <person name="Harder J."/>
            <person name="Fuchs B.M."/>
            <person name="Amann R.I."/>
            <person name="Teeling H."/>
        </authorList>
    </citation>
    <scope>NUCLEOTIDE SEQUENCE [LARGE SCALE GENOMIC DNA]</scope>
    <source>
        <strain evidence="7 8">Hel1_31_D35</strain>
    </source>
</reference>
<dbReference type="InterPro" id="IPR036318">
    <property type="entry name" value="FAD-bd_PCMH-like_sf"/>
</dbReference>
<feature type="domain" description="FAD-binding PCMH-type" evidence="6">
    <location>
        <begin position="31"/>
        <end position="213"/>
    </location>
</feature>
<dbReference type="Gene3D" id="3.30.70.2740">
    <property type="match status" value="1"/>
</dbReference>
<sequence length="460" mass="50165">MQTLLNQLIELLGARQVLTGADVSARPISWFDPAPMRAGAIVRPGSTEEVAAVVKLCCAAGISIVPLGGMTGFVEGAVPSAEQIGLSLERLNQIEAINVDNRTVIVQAGVPLQALQAFAESNDLHYPVDLGARGSCTLGGMAATNAGGNEVLRYGMSREQILGLEVVLATGEIVSNLRPLLKNNTGYDLKQLFIGSEGTLGIITRLSLRLRAQHSSYSTALVAVPDFQSLTALLRNLDAQLGGRLSAFEVMWQEHLRFVIDQEQTHKAPLSLDYPYYVLIQAANYHDLEKDIFLSALETLLEQELIIDAVIASSMAQQQALWAIRDDIECLTTGLAPYIGYDVSLPIDAMEAYVDNLTEAIRAHWPEAKVIVFGHLGDGNLHLFIHIGPDLSDRQRSTINELVYQPLASCQGSVSAEHGIGFQKKAYLQYSRTPLEIDLMRQLKKTFDPDNLFNPGAIFD</sequence>
<organism evidence="7 8">
    <name type="scientific">Reinekea forsetii</name>
    <dbReference type="NCBI Taxonomy" id="1336806"/>
    <lineage>
        <taxon>Bacteria</taxon>
        <taxon>Pseudomonadati</taxon>
        <taxon>Pseudomonadota</taxon>
        <taxon>Gammaproteobacteria</taxon>
        <taxon>Oceanospirillales</taxon>
        <taxon>Saccharospirillaceae</taxon>
        <taxon>Reinekea</taxon>
    </lineage>
</organism>
<gene>
    <name evidence="7" type="ORF">REIFOR_02856</name>
</gene>
<evidence type="ECO:0000313" key="8">
    <source>
        <dbReference type="Proteomes" id="UP000229757"/>
    </source>
</evidence>
<dbReference type="EMBL" id="CP011797">
    <property type="protein sequence ID" value="ATX77977.1"/>
    <property type="molecule type" value="Genomic_DNA"/>
</dbReference>
<dbReference type="Pfam" id="PF02913">
    <property type="entry name" value="FAD-oxidase_C"/>
    <property type="match status" value="1"/>
</dbReference>
<dbReference type="InterPro" id="IPR016166">
    <property type="entry name" value="FAD-bd_PCMH"/>
</dbReference>
<dbReference type="GO" id="GO:0022904">
    <property type="term" value="P:respiratory electron transport chain"/>
    <property type="evidence" value="ECO:0007669"/>
    <property type="project" value="TreeGrafter"/>
</dbReference>
<dbReference type="AlphaFoldDB" id="A0A2K8KTC1"/>
<dbReference type="Gene3D" id="3.30.70.2190">
    <property type="match status" value="1"/>
</dbReference>
<dbReference type="EC" id="1.1.3.38" evidence="7"/>
<dbReference type="InterPro" id="IPR051264">
    <property type="entry name" value="FAD-oxidored/transferase_4"/>
</dbReference>
<dbReference type="InterPro" id="IPR016171">
    <property type="entry name" value="Vanillyl_alc_oxidase_C-sub2"/>
</dbReference>
<dbReference type="PANTHER" id="PTHR43716:SF1">
    <property type="entry name" value="D-2-HYDROXYGLUTARATE DEHYDROGENASE, MITOCHONDRIAL"/>
    <property type="match status" value="1"/>
</dbReference>
<dbReference type="InterPro" id="IPR006094">
    <property type="entry name" value="Oxid_FAD_bind_N"/>
</dbReference>
<dbReference type="InterPro" id="IPR016167">
    <property type="entry name" value="FAD-bd_PCMH_sub1"/>
</dbReference>
<evidence type="ECO:0000256" key="4">
    <source>
        <dbReference type="ARBA" id="ARBA00022827"/>
    </source>
</evidence>
<dbReference type="OrthoDB" id="9811557at2"/>
<keyword evidence="4" id="KW-0274">FAD</keyword>
<dbReference type="Gene3D" id="1.10.45.10">
    <property type="entry name" value="Vanillyl-alcohol Oxidase, Chain A, domain 4"/>
    <property type="match status" value="1"/>
</dbReference>
<name>A0A2K8KTC1_9GAMM</name>
<keyword evidence="3" id="KW-0285">Flavoprotein</keyword>
<dbReference type="PROSITE" id="PS51387">
    <property type="entry name" value="FAD_PCMH"/>
    <property type="match status" value="1"/>
</dbReference>